<dbReference type="PANTHER" id="PTHR23292">
    <property type="entry name" value="LIPOPOLYSACCHARIDE-INDUCED TUMOR NECROSIS FACTOR-ALPHA FACTOR"/>
    <property type="match status" value="1"/>
</dbReference>
<gene>
    <name evidence="10" type="ORF">MENT_LOCUS10264</name>
</gene>
<dbReference type="EMBL" id="CAJEWN010000047">
    <property type="protein sequence ID" value="CAD2151089.1"/>
    <property type="molecule type" value="Genomic_DNA"/>
</dbReference>
<evidence type="ECO:0000256" key="3">
    <source>
        <dbReference type="ARBA" id="ARBA00004630"/>
    </source>
</evidence>
<keyword evidence="7 8" id="KW-0472">Membrane</keyword>
<evidence type="ECO:0000313" key="10">
    <source>
        <dbReference type="EMBL" id="CAD2151089.1"/>
    </source>
</evidence>
<accession>A0A6V7UAY0</accession>
<evidence type="ECO:0000256" key="8">
    <source>
        <dbReference type="SAM" id="Phobius"/>
    </source>
</evidence>
<dbReference type="GO" id="GO:0008270">
    <property type="term" value="F:zinc ion binding"/>
    <property type="evidence" value="ECO:0007669"/>
    <property type="project" value="TreeGrafter"/>
</dbReference>
<evidence type="ECO:0000256" key="5">
    <source>
        <dbReference type="ARBA" id="ARBA00022723"/>
    </source>
</evidence>
<comment type="subcellular location">
    <subcellularLocation>
        <location evidence="2">Endosome membrane</location>
        <topology evidence="2">Peripheral membrane protein</topology>
    </subcellularLocation>
    <subcellularLocation>
        <location evidence="1">Late endosome membrane</location>
    </subcellularLocation>
    <subcellularLocation>
        <location evidence="3">Lysosome membrane</location>
        <topology evidence="3">Peripheral membrane protein</topology>
        <orientation evidence="3">Cytoplasmic side</orientation>
    </subcellularLocation>
</comment>
<feature type="domain" description="LITAF" evidence="9">
    <location>
        <begin position="1"/>
        <end position="88"/>
    </location>
</feature>
<dbReference type="AlphaFoldDB" id="A0A6V7UAY0"/>
<keyword evidence="5" id="KW-0479">Metal-binding</keyword>
<comment type="similarity">
    <text evidence="4">Belongs to the CDIP1/LITAF family.</text>
</comment>
<comment type="caution">
    <text evidence="10">The sequence shown here is derived from an EMBL/GenBank/DDBJ whole genome shotgun (WGS) entry which is preliminary data.</text>
</comment>
<dbReference type="PROSITE" id="PS51837">
    <property type="entry name" value="LITAF"/>
    <property type="match status" value="1"/>
</dbReference>
<name>A0A6V7UAY0_MELEN</name>
<dbReference type="InterPro" id="IPR006629">
    <property type="entry name" value="LITAF"/>
</dbReference>
<reference evidence="10 11" key="1">
    <citation type="submission" date="2020-08" db="EMBL/GenBank/DDBJ databases">
        <authorList>
            <person name="Koutsovoulos G."/>
            <person name="Danchin GJ E."/>
        </authorList>
    </citation>
    <scope>NUCLEOTIDE SEQUENCE [LARGE SCALE GENOMIC DNA]</scope>
</reference>
<evidence type="ECO:0000313" key="11">
    <source>
        <dbReference type="Proteomes" id="UP000580250"/>
    </source>
</evidence>
<protein>
    <recommendedName>
        <fullName evidence="9">LITAF domain-containing protein</fullName>
    </recommendedName>
</protein>
<dbReference type="Proteomes" id="UP000580250">
    <property type="component" value="Unassembled WGS sequence"/>
</dbReference>
<dbReference type="InterPro" id="IPR037519">
    <property type="entry name" value="LITAF_fam"/>
</dbReference>
<dbReference type="SMART" id="SM00714">
    <property type="entry name" value="LITAF"/>
    <property type="match status" value="1"/>
</dbReference>
<dbReference type="PANTHER" id="PTHR23292:SF6">
    <property type="entry name" value="FI16602P1-RELATED"/>
    <property type="match status" value="1"/>
</dbReference>
<sequence>MSPVSTPLIQVFTPKFGPYPIAMECPHCNAYIVTHTVKTPGTLPWIIMGVCFVFGCWSICCMPFCVDSFLDVEHFCPACKKHLGKFVRISK</sequence>
<keyword evidence="8" id="KW-0812">Transmembrane</keyword>
<dbReference type="OrthoDB" id="4713066at2759"/>
<proteinExistence type="inferred from homology"/>
<feature type="transmembrane region" description="Helical" evidence="8">
    <location>
        <begin position="45"/>
        <end position="66"/>
    </location>
</feature>
<evidence type="ECO:0000256" key="7">
    <source>
        <dbReference type="ARBA" id="ARBA00023136"/>
    </source>
</evidence>
<evidence type="ECO:0000256" key="4">
    <source>
        <dbReference type="ARBA" id="ARBA00005975"/>
    </source>
</evidence>
<organism evidence="10 11">
    <name type="scientific">Meloidogyne enterolobii</name>
    <name type="common">Root-knot nematode worm</name>
    <name type="synonym">Meloidogyne mayaguensis</name>
    <dbReference type="NCBI Taxonomy" id="390850"/>
    <lineage>
        <taxon>Eukaryota</taxon>
        <taxon>Metazoa</taxon>
        <taxon>Ecdysozoa</taxon>
        <taxon>Nematoda</taxon>
        <taxon>Chromadorea</taxon>
        <taxon>Rhabditida</taxon>
        <taxon>Tylenchina</taxon>
        <taxon>Tylenchomorpha</taxon>
        <taxon>Tylenchoidea</taxon>
        <taxon>Meloidogynidae</taxon>
        <taxon>Meloidogyninae</taxon>
        <taxon>Meloidogyne</taxon>
    </lineage>
</organism>
<dbReference type="GO" id="GO:0031902">
    <property type="term" value="C:late endosome membrane"/>
    <property type="evidence" value="ECO:0007669"/>
    <property type="project" value="UniProtKB-SubCell"/>
</dbReference>
<evidence type="ECO:0000256" key="1">
    <source>
        <dbReference type="ARBA" id="ARBA00004414"/>
    </source>
</evidence>
<dbReference type="Pfam" id="PF10601">
    <property type="entry name" value="zf-LITAF-like"/>
    <property type="match status" value="1"/>
</dbReference>
<evidence type="ECO:0000256" key="2">
    <source>
        <dbReference type="ARBA" id="ARBA00004481"/>
    </source>
</evidence>
<evidence type="ECO:0000256" key="6">
    <source>
        <dbReference type="ARBA" id="ARBA00022833"/>
    </source>
</evidence>
<keyword evidence="8" id="KW-1133">Transmembrane helix</keyword>
<dbReference type="GO" id="GO:0005765">
    <property type="term" value="C:lysosomal membrane"/>
    <property type="evidence" value="ECO:0007669"/>
    <property type="project" value="UniProtKB-SubCell"/>
</dbReference>
<evidence type="ECO:0000259" key="9">
    <source>
        <dbReference type="PROSITE" id="PS51837"/>
    </source>
</evidence>
<keyword evidence="6" id="KW-0862">Zinc</keyword>